<evidence type="ECO:0000256" key="6">
    <source>
        <dbReference type="SAM" id="Phobius"/>
    </source>
</evidence>
<keyword evidence="5 6" id="KW-0472">Membrane</keyword>
<evidence type="ECO:0000256" key="4">
    <source>
        <dbReference type="ARBA" id="ARBA00023034"/>
    </source>
</evidence>
<feature type="transmembrane region" description="Helical" evidence="6">
    <location>
        <begin position="20"/>
        <end position="43"/>
    </location>
</feature>
<dbReference type="Pfam" id="PF21729">
    <property type="entry name" value="IRX15_IRX15L_GXM"/>
    <property type="match status" value="1"/>
</dbReference>
<dbReference type="Gene3D" id="3.40.50.150">
    <property type="entry name" value="Vaccinia Virus protein VP39"/>
    <property type="match status" value="1"/>
</dbReference>
<keyword evidence="2 6" id="KW-0812">Transmembrane</keyword>
<reference evidence="7" key="2">
    <citation type="submission" date="2017-06" db="EMBL/GenBank/DDBJ databases">
        <title>The pomegranate genome and the genomics of punicalagin biosynthesis.</title>
        <authorList>
            <person name="Xu C."/>
        </authorList>
    </citation>
    <scope>NUCLEOTIDE SEQUENCE [LARGE SCALE GENOMIC DNA]</scope>
    <source>
        <tissue evidence="7">Fresh leaf</tissue>
    </source>
</reference>
<comment type="subcellular location">
    <subcellularLocation>
        <location evidence="1">Golgi apparatus membrane</location>
        <topology evidence="1">Single-pass membrane protein</topology>
    </subcellularLocation>
</comment>
<dbReference type="STRING" id="22663.A0A218WF16"/>
<proteinExistence type="predicted"/>
<comment type="caution">
    <text evidence="7">The sequence shown here is derived from an EMBL/GenBank/DDBJ whole genome shotgun (WGS) entry which is preliminary data.</text>
</comment>
<organism evidence="7 9">
    <name type="scientific">Punica granatum</name>
    <name type="common">Pomegranate</name>
    <dbReference type="NCBI Taxonomy" id="22663"/>
    <lineage>
        <taxon>Eukaryota</taxon>
        <taxon>Viridiplantae</taxon>
        <taxon>Streptophyta</taxon>
        <taxon>Embryophyta</taxon>
        <taxon>Tracheophyta</taxon>
        <taxon>Spermatophyta</taxon>
        <taxon>Magnoliopsida</taxon>
        <taxon>eudicotyledons</taxon>
        <taxon>Gunneridae</taxon>
        <taxon>Pentapetalae</taxon>
        <taxon>rosids</taxon>
        <taxon>malvids</taxon>
        <taxon>Myrtales</taxon>
        <taxon>Lythraceae</taxon>
        <taxon>Punica</taxon>
    </lineage>
</organism>
<protein>
    <submittedName>
        <fullName evidence="7">Uncharacterized protein</fullName>
    </submittedName>
</protein>
<evidence type="ECO:0000256" key="1">
    <source>
        <dbReference type="ARBA" id="ARBA00004194"/>
    </source>
</evidence>
<dbReference type="InterPro" id="IPR006514">
    <property type="entry name" value="IRX15/GXM/AGM"/>
</dbReference>
<dbReference type="NCBIfam" id="TIGR01627">
    <property type="entry name" value="A_thal_3515"/>
    <property type="match status" value="1"/>
</dbReference>
<evidence type="ECO:0000313" key="8">
    <source>
        <dbReference type="EMBL" id="PKI60336.1"/>
    </source>
</evidence>
<reference evidence="8 10" key="3">
    <citation type="submission" date="2017-11" db="EMBL/GenBank/DDBJ databases">
        <title>De-novo sequencing of pomegranate (Punica granatum L.) genome.</title>
        <authorList>
            <person name="Akparov Z."/>
            <person name="Amiraslanov A."/>
            <person name="Hajiyeva S."/>
            <person name="Abbasov M."/>
            <person name="Kaur K."/>
            <person name="Hamwieh A."/>
            <person name="Solovyev V."/>
            <person name="Salamov A."/>
            <person name="Braich B."/>
            <person name="Kosarev P."/>
            <person name="Mahmoud A."/>
            <person name="Hajiyev E."/>
            <person name="Babayeva S."/>
            <person name="Izzatullayeva V."/>
            <person name="Mammadov A."/>
            <person name="Mammadov A."/>
            <person name="Sharifova S."/>
            <person name="Ojaghi J."/>
            <person name="Eynullazada K."/>
            <person name="Bayramov B."/>
            <person name="Abdulazimova A."/>
            <person name="Shahmuradov I."/>
        </authorList>
    </citation>
    <scope>NUCLEOTIDE SEQUENCE [LARGE SCALE GENOMIC DNA]</scope>
    <source>
        <strain evidence="8">AG2017</strain>
        <strain evidence="10">cv. AG2017</strain>
        <tissue evidence="8">Leaf</tissue>
    </source>
</reference>
<evidence type="ECO:0000313" key="9">
    <source>
        <dbReference type="Proteomes" id="UP000197138"/>
    </source>
</evidence>
<gene>
    <name evidence="7" type="ORF">CDL15_Pgr005614</name>
    <name evidence="8" type="ORF">CRG98_019272</name>
</gene>
<dbReference type="GO" id="GO:0008168">
    <property type="term" value="F:methyltransferase activity"/>
    <property type="evidence" value="ECO:0007669"/>
    <property type="project" value="UniProtKB-KW"/>
</dbReference>
<evidence type="ECO:0000256" key="2">
    <source>
        <dbReference type="ARBA" id="ARBA00022692"/>
    </source>
</evidence>
<reference evidence="9" key="1">
    <citation type="journal article" date="2017" name="Plant J.">
        <title>The pomegranate (Punica granatum L.) genome and the genomics of punicalagin biosynthesis.</title>
        <authorList>
            <person name="Qin G."/>
            <person name="Xu C."/>
            <person name="Ming R."/>
            <person name="Tang H."/>
            <person name="Guyot R."/>
            <person name="Kramer E.M."/>
            <person name="Hu Y."/>
            <person name="Yi X."/>
            <person name="Qi Y."/>
            <person name="Xu X."/>
            <person name="Gao Z."/>
            <person name="Pan H."/>
            <person name="Jian J."/>
            <person name="Tian Y."/>
            <person name="Yue Z."/>
            <person name="Xu Y."/>
        </authorList>
    </citation>
    <scope>NUCLEOTIDE SEQUENCE [LARGE SCALE GENOMIC DNA]</scope>
    <source>
        <strain evidence="9">cv. Dabenzi</strain>
    </source>
</reference>
<dbReference type="PANTHER" id="PTHR31444">
    <property type="entry name" value="OS11G0490100 PROTEIN"/>
    <property type="match status" value="1"/>
</dbReference>
<keyword evidence="10" id="KW-1185">Reference proteome</keyword>
<dbReference type="EMBL" id="MTKT01004399">
    <property type="protein sequence ID" value="OWM71427.1"/>
    <property type="molecule type" value="Genomic_DNA"/>
</dbReference>
<dbReference type="Proteomes" id="UP000197138">
    <property type="component" value="Unassembled WGS sequence"/>
</dbReference>
<dbReference type="GeneID" id="116193649"/>
<dbReference type="GO" id="GO:0032259">
    <property type="term" value="P:methylation"/>
    <property type="evidence" value="ECO:0007669"/>
    <property type="project" value="UniProtKB-KW"/>
</dbReference>
<dbReference type="AlphaFoldDB" id="A0A218WF16"/>
<dbReference type="OrthoDB" id="1896682at2759"/>
<evidence type="ECO:0000256" key="5">
    <source>
        <dbReference type="ARBA" id="ARBA00023136"/>
    </source>
</evidence>
<keyword evidence="3 6" id="KW-1133">Transmembrane helix</keyword>
<keyword evidence="4" id="KW-0333">Golgi apparatus</keyword>
<dbReference type="EMBL" id="PGOL01001168">
    <property type="protein sequence ID" value="PKI60336.1"/>
    <property type="molecule type" value="Genomic_DNA"/>
</dbReference>
<accession>A0A218WF16</accession>
<dbReference type="GO" id="GO:0000139">
    <property type="term" value="C:Golgi membrane"/>
    <property type="evidence" value="ECO:0007669"/>
    <property type="project" value="UniProtKB-SubCell"/>
</dbReference>
<name>A0A218WF16_PUNGR</name>
<dbReference type="GO" id="GO:0045492">
    <property type="term" value="P:xylan biosynthetic process"/>
    <property type="evidence" value="ECO:0007669"/>
    <property type="project" value="InterPro"/>
</dbReference>
<evidence type="ECO:0000313" key="7">
    <source>
        <dbReference type="EMBL" id="OWM71427.1"/>
    </source>
</evidence>
<evidence type="ECO:0000256" key="3">
    <source>
        <dbReference type="ARBA" id="ARBA00022989"/>
    </source>
</evidence>
<dbReference type="Proteomes" id="UP000233551">
    <property type="component" value="Unassembled WGS sequence"/>
</dbReference>
<sequence length="302" mass="33411">MKKRLFDSEMKAHRFNLDKLSLTGVLAAIVATGGVLLIAAAFLTRGSKSASAATTALLCSLTSSSGGGPGYPAQYDATPMQLKAILHYATSRVVPQQTLAEVRLSFDVLMELSPCNFLVFGLGYDSLMWAGLNPRGTTVFLEEDPKWLHTVSERNPSLRAFHVNYNTQLSEADDLLSVARDDPECAPDRVRLGSRSRCRLMLPGLPDEIYDKEWDVIMIDAPRGYFPEAPGRMGAIFTAAAMAWRRVKPGVTHVFLHDVDRRVEKLYAKEFLCMSNKVEGTGRLWHFKISPSSNTSRSTFCS</sequence>
<evidence type="ECO:0000313" key="10">
    <source>
        <dbReference type="Proteomes" id="UP000233551"/>
    </source>
</evidence>
<dbReference type="InterPro" id="IPR029063">
    <property type="entry name" value="SAM-dependent_MTases_sf"/>
</dbReference>